<proteinExistence type="predicted"/>
<organism evidence="3 4">
    <name type="scientific">Crassostrea virginica</name>
    <name type="common">Eastern oyster</name>
    <dbReference type="NCBI Taxonomy" id="6565"/>
    <lineage>
        <taxon>Eukaryota</taxon>
        <taxon>Metazoa</taxon>
        <taxon>Spiralia</taxon>
        <taxon>Lophotrochozoa</taxon>
        <taxon>Mollusca</taxon>
        <taxon>Bivalvia</taxon>
        <taxon>Autobranchia</taxon>
        <taxon>Pteriomorphia</taxon>
        <taxon>Ostreida</taxon>
        <taxon>Ostreoidea</taxon>
        <taxon>Ostreidae</taxon>
        <taxon>Crassostrea</taxon>
    </lineage>
</organism>
<dbReference type="CDD" id="cd11715">
    <property type="entry name" value="THUMP_AdoMetMT"/>
    <property type="match status" value="2"/>
</dbReference>
<dbReference type="InterPro" id="IPR000241">
    <property type="entry name" value="RlmKL-like_Mtase"/>
</dbReference>
<gene>
    <name evidence="4" type="primary">LOC111108245</name>
</gene>
<dbReference type="OrthoDB" id="47730at2759"/>
<feature type="compositionally biased region" description="Low complexity" evidence="1">
    <location>
        <begin position="142"/>
        <end position="151"/>
    </location>
</feature>
<dbReference type="Gene3D" id="3.40.50.150">
    <property type="entry name" value="Vaccinia Virus protein VP39"/>
    <property type="match status" value="1"/>
</dbReference>
<feature type="domain" description="Ribosomal RNA large subunit methyltransferase K/L-like methyltransferase" evidence="2">
    <location>
        <begin position="302"/>
        <end position="473"/>
    </location>
</feature>
<feature type="compositionally biased region" description="Basic and acidic residues" evidence="1">
    <location>
        <begin position="190"/>
        <end position="199"/>
    </location>
</feature>
<evidence type="ECO:0000313" key="4">
    <source>
        <dbReference type="RefSeq" id="XP_022299708.1"/>
    </source>
</evidence>
<dbReference type="SUPFAM" id="SSF53335">
    <property type="entry name" value="S-adenosyl-L-methionine-dependent methyltransferases"/>
    <property type="match status" value="1"/>
</dbReference>
<dbReference type="GO" id="GO:0030488">
    <property type="term" value="P:tRNA methylation"/>
    <property type="evidence" value="ECO:0007669"/>
    <property type="project" value="TreeGrafter"/>
</dbReference>
<feature type="region of interest" description="Disordered" evidence="1">
    <location>
        <begin position="126"/>
        <end position="244"/>
    </location>
</feature>
<evidence type="ECO:0000259" key="2">
    <source>
        <dbReference type="Pfam" id="PF01170"/>
    </source>
</evidence>
<dbReference type="Proteomes" id="UP000694844">
    <property type="component" value="Chromosome 8"/>
</dbReference>
<dbReference type="GeneID" id="111108245"/>
<dbReference type="Pfam" id="PF01170">
    <property type="entry name" value="UPF0020"/>
    <property type="match status" value="1"/>
</dbReference>
<dbReference type="InterPro" id="IPR029063">
    <property type="entry name" value="SAM-dependent_MTases_sf"/>
</dbReference>
<dbReference type="KEGG" id="cvn:111108245"/>
<dbReference type="FunFam" id="3.40.50.150:FF:000073">
    <property type="entry name" value="THUMP domain containing 3"/>
    <property type="match status" value="1"/>
</dbReference>
<evidence type="ECO:0000256" key="1">
    <source>
        <dbReference type="SAM" id="MobiDB-lite"/>
    </source>
</evidence>
<dbReference type="GO" id="GO:0043527">
    <property type="term" value="C:tRNA methyltransferase complex"/>
    <property type="evidence" value="ECO:0007669"/>
    <property type="project" value="UniProtKB-ARBA"/>
</dbReference>
<protein>
    <submittedName>
        <fullName evidence="4">THUMP domain-containing protein 3-like</fullName>
    </submittedName>
</protein>
<dbReference type="PANTHER" id="PTHR14911:SF13">
    <property type="entry name" value="TRNA (GUANINE(6)-N2)-METHYLTRANSFERASE THUMP3"/>
    <property type="match status" value="1"/>
</dbReference>
<reference evidence="4" key="1">
    <citation type="submission" date="2025-08" db="UniProtKB">
        <authorList>
            <consortium name="RefSeq"/>
        </authorList>
    </citation>
    <scope>IDENTIFICATION</scope>
    <source>
        <tissue evidence="4">Whole sample</tissue>
    </source>
</reference>
<dbReference type="PANTHER" id="PTHR14911">
    <property type="entry name" value="THUMP DOMAIN-CONTAINING"/>
    <property type="match status" value="1"/>
</dbReference>
<evidence type="ECO:0000313" key="3">
    <source>
        <dbReference type="Proteomes" id="UP000694844"/>
    </source>
</evidence>
<name>A0A8B8B977_CRAVI</name>
<sequence>MSAPAENMLQDDLCEIEATVASGFEDVVKEDVEEKFKTPVDVKRGRVVFKIPQKDVKKVLDLGGIDNCAVVMSRFPNVTFTNDELECMDLLRKLVYSVDWKKGLSGWSQVFSFPLPIASFPETIPDSVGEPTLSSRFHQPKDPSQQKQPKLSKIEKIKRRRQQMQEKIAQNQQQKEKSVESAQEGNSNENAEKSEEASKNEQSQETSVKCTPEGESGQPPAPKKPKLTSHDPDKPAFRVTCNRNGQGHPFDSMGAASNFGGAVYNYFHWNVSMKQFDIEVILNIESNDVSVCIALTKESLHRRYITAFGPTALRATHAYNMLRLCKLQPGDIICDPMCGGGSIPIQAAVSWSDCASLCGDFINNAMKRTKENIDYVSKTHPICLDVVRWDVTKLPLRTASIDVCITDLPFGVRVGSKMNNWKLYPGALMEMARVSRVERGRACLLTADKKCLNKAISVTAKYWKCRNMVGLNMGGLAACVYVLHRTVEKYNAGDAAQMLGTALEHARNKEQVSPIKTTETK</sequence>
<dbReference type="Gene3D" id="3.30.2130.30">
    <property type="match status" value="1"/>
</dbReference>
<dbReference type="SUPFAM" id="SSF143437">
    <property type="entry name" value="THUMP domain-like"/>
    <property type="match status" value="1"/>
</dbReference>
<keyword evidence="3" id="KW-1185">Reference proteome</keyword>
<dbReference type="GO" id="GO:0016423">
    <property type="term" value="F:tRNA (guanine) methyltransferase activity"/>
    <property type="evidence" value="ECO:0007669"/>
    <property type="project" value="TreeGrafter"/>
</dbReference>
<dbReference type="AlphaFoldDB" id="A0A8B8B977"/>
<accession>A0A8B8B977</accession>
<dbReference type="RefSeq" id="XP_022299708.1">
    <property type="nucleotide sequence ID" value="XM_022444000.1"/>
</dbReference>